<name>A0ABU7FUL4_9ACTN</name>
<dbReference type="RefSeq" id="WP_329511965.1">
    <property type="nucleotide sequence ID" value="NZ_BAAAYZ010000301.1"/>
</dbReference>
<protein>
    <submittedName>
        <fullName evidence="2">Uncharacterized protein</fullName>
    </submittedName>
</protein>
<evidence type="ECO:0000256" key="1">
    <source>
        <dbReference type="SAM" id="MobiDB-lite"/>
    </source>
</evidence>
<evidence type="ECO:0000313" key="2">
    <source>
        <dbReference type="EMBL" id="MED7827590.1"/>
    </source>
</evidence>
<comment type="caution">
    <text evidence="2">The sequence shown here is derived from an EMBL/GenBank/DDBJ whole genome shotgun (WGS) entry which is preliminary data.</text>
</comment>
<gene>
    <name evidence="2" type="ORF">VXC91_38305</name>
</gene>
<accession>A0ABU7FUL4</accession>
<reference evidence="2" key="1">
    <citation type="submission" date="2024-01" db="EMBL/GenBank/DDBJ databases">
        <title>First draft genome sequence data of TA4-1, the type strain of Gram-positive actinobacterium Streptomyces chiangmaiensis.</title>
        <authorList>
            <person name="Yasawong M."/>
            <person name="Nantapong N."/>
        </authorList>
    </citation>
    <scope>NUCLEOTIDE SEQUENCE</scope>
    <source>
        <strain evidence="2">TA4-1</strain>
    </source>
</reference>
<proteinExistence type="predicted"/>
<evidence type="ECO:0000313" key="3">
    <source>
        <dbReference type="Proteomes" id="UP001333996"/>
    </source>
</evidence>
<feature type="region of interest" description="Disordered" evidence="1">
    <location>
        <begin position="52"/>
        <end position="92"/>
    </location>
</feature>
<dbReference type="EMBL" id="JAYWVC010000248">
    <property type="protein sequence ID" value="MED7827590.1"/>
    <property type="molecule type" value="Genomic_DNA"/>
</dbReference>
<keyword evidence="3" id="KW-1185">Reference proteome</keyword>
<sequence>MTITFAEVRESGAPATTARDRFKRVETAEGTTRGSGRISVTTKVEDINPGTWRVTATPVAHTPAGSNGAREAGPRLEPAQVTASTRSGPPVHGPGVRPFAASVARAVLVQGVLAARAQLATGTADFASLAGSVVGSFTAKAHCMTQHRRHDA</sequence>
<organism evidence="2 3">
    <name type="scientific">Streptomyces chiangmaiensis</name>
    <dbReference type="NCBI Taxonomy" id="766497"/>
    <lineage>
        <taxon>Bacteria</taxon>
        <taxon>Bacillati</taxon>
        <taxon>Actinomycetota</taxon>
        <taxon>Actinomycetes</taxon>
        <taxon>Kitasatosporales</taxon>
        <taxon>Streptomycetaceae</taxon>
        <taxon>Streptomyces</taxon>
    </lineage>
</organism>
<dbReference type="Proteomes" id="UP001333996">
    <property type="component" value="Unassembled WGS sequence"/>
</dbReference>